<proteinExistence type="predicted"/>
<dbReference type="Proteomes" id="UP000317289">
    <property type="component" value="Unassembled WGS sequence"/>
</dbReference>
<dbReference type="AlphaFoldDB" id="A0A521BNM0"/>
<keyword evidence="1" id="KW-1133">Transmembrane helix</keyword>
<dbReference type="OrthoDB" id="798522at2"/>
<dbReference type="EMBL" id="FXTA01000001">
    <property type="protein sequence ID" value="SMO48351.1"/>
    <property type="molecule type" value="Genomic_DNA"/>
</dbReference>
<evidence type="ECO:0000313" key="2">
    <source>
        <dbReference type="EMBL" id="MRX67533.1"/>
    </source>
</evidence>
<protein>
    <submittedName>
        <fullName evidence="3">Uncharacterized protein</fullName>
    </submittedName>
</protein>
<name>A0A521BNM0_9FLAO</name>
<reference evidence="3 4" key="1">
    <citation type="submission" date="2017-05" db="EMBL/GenBank/DDBJ databases">
        <authorList>
            <person name="Varghese N."/>
            <person name="Submissions S."/>
        </authorList>
    </citation>
    <scope>NUCLEOTIDE SEQUENCE [LARGE SCALE GENOMIC DNA]</scope>
    <source>
        <strain evidence="3 4">DSM 19382</strain>
    </source>
</reference>
<dbReference type="EMBL" id="WKKG01000002">
    <property type="protein sequence ID" value="MRX67533.1"/>
    <property type="molecule type" value="Genomic_DNA"/>
</dbReference>
<evidence type="ECO:0000256" key="1">
    <source>
        <dbReference type="SAM" id="Phobius"/>
    </source>
</evidence>
<keyword evidence="1" id="KW-0472">Membrane</keyword>
<dbReference type="RefSeq" id="WP_142449796.1">
    <property type="nucleotide sequence ID" value="NZ_FXTA01000001.1"/>
</dbReference>
<accession>A0A521BNM0</accession>
<keyword evidence="5" id="KW-1185">Reference proteome</keyword>
<evidence type="ECO:0000313" key="4">
    <source>
        <dbReference type="Proteomes" id="UP000317289"/>
    </source>
</evidence>
<sequence length="120" mass="14257">MNKNFNRIKFGILIFIGGIILLLINDYFKSRTVHFKKYDFVVTKVENTPTGGVTPFHNDIEIDMWQYDFFPYNCVKVGDSIHKGAEQKYLYIFRRDETQKFILIDSIQPTGIYSWPYKNE</sequence>
<evidence type="ECO:0000313" key="3">
    <source>
        <dbReference type="EMBL" id="SMO48351.1"/>
    </source>
</evidence>
<evidence type="ECO:0000313" key="5">
    <source>
        <dbReference type="Proteomes" id="UP000468990"/>
    </source>
</evidence>
<organism evidence="3 4">
    <name type="scientific">Flavobacterium resistens</name>
    <dbReference type="NCBI Taxonomy" id="443612"/>
    <lineage>
        <taxon>Bacteria</taxon>
        <taxon>Pseudomonadati</taxon>
        <taxon>Bacteroidota</taxon>
        <taxon>Flavobacteriia</taxon>
        <taxon>Flavobacteriales</taxon>
        <taxon>Flavobacteriaceae</taxon>
        <taxon>Flavobacterium</taxon>
    </lineage>
</organism>
<keyword evidence="1" id="KW-0812">Transmembrane</keyword>
<feature type="transmembrane region" description="Helical" evidence="1">
    <location>
        <begin position="12"/>
        <end position="28"/>
    </location>
</feature>
<gene>
    <name evidence="2" type="ORF">GJU42_06095</name>
    <name evidence="3" type="ORF">SAMN06265349_1011224</name>
</gene>
<dbReference type="Proteomes" id="UP000468990">
    <property type="component" value="Unassembled WGS sequence"/>
</dbReference>
<reference evidence="2 5" key="2">
    <citation type="submission" date="2019-11" db="EMBL/GenBank/DDBJ databases">
        <title>Flavobacterium resistens genome.</title>
        <authorList>
            <person name="Wilson V.M."/>
            <person name="Newman J.D."/>
        </authorList>
    </citation>
    <scope>NUCLEOTIDE SEQUENCE [LARGE SCALE GENOMIC DNA]</scope>
    <source>
        <strain evidence="2 5">DSM 19382</strain>
    </source>
</reference>